<keyword evidence="2" id="KW-1185">Reference proteome</keyword>
<dbReference type="GeneID" id="106550373"/>
<protein>
    <submittedName>
        <fullName evidence="3">Cytochrome P450 4F22-like</fullName>
    </submittedName>
</protein>
<name>A0A6I9YIX9_9SAUR</name>
<reference evidence="3" key="1">
    <citation type="submission" date="2025-08" db="UniProtKB">
        <authorList>
            <consortium name="RefSeq"/>
        </authorList>
    </citation>
    <scope>IDENTIFICATION</scope>
    <source>
        <tissue evidence="3">Skeletal muscle</tissue>
    </source>
</reference>
<dbReference type="InterPro" id="IPR036396">
    <property type="entry name" value="Cyt_P450_sf"/>
</dbReference>
<dbReference type="OrthoDB" id="9808912at2759"/>
<organism evidence="2 3">
    <name type="scientific">Thamnophis sirtalis</name>
    <dbReference type="NCBI Taxonomy" id="35019"/>
    <lineage>
        <taxon>Eukaryota</taxon>
        <taxon>Metazoa</taxon>
        <taxon>Chordata</taxon>
        <taxon>Craniata</taxon>
        <taxon>Vertebrata</taxon>
        <taxon>Euteleostomi</taxon>
        <taxon>Lepidosauria</taxon>
        <taxon>Squamata</taxon>
        <taxon>Bifurcata</taxon>
        <taxon>Unidentata</taxon>
        <taxon>Episquamata</taxon>
        <taxon>Toxicofera</taxon>
        <taxon>Serpentes</taxon>
        <taxon>Colubroidea</taxon>
        <taxon>Colubridae</taxon>
        <taxon>Natricinae</taxon>
        <taxon>Thamnophis</taxon>
    </lineage>
</organism>
<gene>
    <name evidence="3" type="primary">LOC106550373</name>
</gene>
<feature type="transmembrane region" description="Helical" evidence="1">
    <location>
        <begin position="17"/>
        <end position="36"/>
    </location>
</feature>
<dbReference type="GO" id="GO:0020037">
    <property type="term" value="F:heme binding"/>
    <property type="evidence" value="ECO:0007669"/>
    <property type="project" value="InterPro"/>
</dbReference>
<dbReference type="RefSeq" id="XP_013923750.1">
    <property type="nucleotide sequence ID" value="XM_014068275.1"/>
</dbReference>
<dbReference type="GO" id="GO:0005506">
    <property type="term" value="F:iron ion binding"/>
    <property type="evidence" value="ECO:0007669"/>
    <property type="project" value="InterPro"/>
</dbReference>
<sequence length="154" mass="17209">MLPLTDLLLEKLAVEKTWFRTMVISSLLLCLLALLIQQCLKVFDICYRYYVNCQRLRSFPQPPRFNWLVGHLGMITPTEEGMAKLVQIVSALSPTFIVWMGPFLPVFSLVHPDYIKQVLTASGTVVVSGEETGNRLGGGFPQLIGKDSVEPCGH</sequence>
<proteinExistence type="predicted"/>
<dbReference type="AlphaFoldDB" id="A0A6I9YIX9"/>
<keyword evidence="1" id="KW-0472">Membrane</keyword>
<dbReference type="GO" id="GO:0004497">
    <property type="term" value="F:monooxygenase activity"/>
    <property type="evidence" value="ECO:0007669"/>
    <property type="project" value="InterPro"/>
</dbReference>
<accession>A0A6I9YIX9</accession>
<keyword evidence="1" id="KW-0812">Transmembrane</keyword>
<evidence type="ECO:0000256" key="1">
    <source>
        <dbReference type="SAM" id="Phobius"/>
    </source>
</evidence>
<dbReference type="Proteomes" id="UP000504617">
    <property type="component" value="Unplaced"/>
</dbReference>
<dbReference type="GO" id="GO:0016705">
    <property type="term" value="F:oxidoreductase activity, acting on paired donors, with incorporation or reduction of molecular oxygen"/>
    <property type="evidence" value="ECO:0007669"/>
    <property type="project" value="InterPro"/>
</dbReference>
<dbReference type="KEGG" id="tsr:106550373"/>
<dbReference type="SUPFAM" id="SSF48264">
    <property type="entry name" value="Cytochrome P450"/>
    <property type="match status" value="1"/>
</dbReference>
<evidence type="ECO:0000313" key="2">
    <source>
        <dbReference type="Proteomes" id="UP000504617"/>
    </source>
</evidence>
<evidence type="ECO:0000313" key="3">
    <source>
        <dbReference type="RefSeq" id="XP_013923750.1"/>
    </source>
</evidence>
<keyword evidence="1" id="KW-1133">Transmembrane helix</keyword>